<evidence type="ECO:0000313" key="2">
    <source>
        <dbReference type="Proteomes" id="UP000005481"/>
    </source>
</evidence>
<evidence type="ECO:0000313" key="1">
    <source>
        <dbReference type="EMBL" id="EHM41669.1"/>
    </source>
</evidence>
<accession>G9YGX2</accession>
<comment type="caution">
    <text evidence="1">The sequence shown here is derived from an EMBL/GenBank/DDBJ whole genome shotgun (WGS) entry which is preliminary data.</text>
</comment>
<proteinExistence type="predicted"/>
<keyword evidence="2" id="KW-1185">Reference proteome</keyword>
<dbReference type="HOGENOM" id="CLU_3131644_0_0_9"/>
<gene>
    <name evidence="1" type="ORF">HMPREF0080_00891</name>
</gene>
<dbReference type="Proteomes" id="UP000005481">
    <property type="component" value="Unassembled WGS sequence"/>
</dbReference>
<name>G9YGX2_9FIRM</name>
<dbReference type="AlphaFoldDB" id="G9YGX2"/>
<reference evidence="1 2" key="1">
    <citation type="submission" date="2011-08" db="EMBL/GenBank/DDBJ databases">
        <authorList>
            <person name="Weinstock G."/>
            <person name="Sodergren E."/>
            <person name="Clifton S."/>
            <person name="Fulton L."/>
            <person name="Fulton B."/>
            <person name="Courtney L."/>
            <person name="Fronick C."/>
            <person name="Harrison M."/>
            <person name="Strong C."/>
            <person name="Farmer C."/>
            <person name="Delahaunty K."/>
            <person name="Markovic C."/>
            <person name="Hall O."/>
            <person name="Minx P."/>
            <person name="Tomlinson C."/>
            <person name="Mitreva M."/>
            <person name="Hou S."/>
            <person name="Chen J."/>
            <person name="Wollam A."/>
            <person name="Pepin K.H."/>
            <person name="Johnson M."/>
            <person name="Bhonagiri V."/>
            <person name="Zhang X."/>
            <person name="Suruliraj S."/>
            <person name="Warren W."/>
            <person name="Chinwalla A."/>
            <person name="Mardis E.R."/>
            <person name="Wilson R.K."/>
        </authorList>
    </citation>
    <scope>NUCLEOTIDE SEQUENCE [LARGE SCALE GENOMIC DNA]</scope>
    <source>
        <strain evidence="1 2">F0357</strain>
    </source>
</reference>
<protein>
    <submittedName>
        <fullName evidence="1">Uncharacterized protein</fullName>
    </submittedName>
</protein>
<sequence length="49" mass="5987">MIHVSTALCEKFRYITFIILYYKRKVNIKCKISIHFIQLPLRSEKHYCP</sequence>
<organism evidence="1 2">
    <name type="scientific">Anaeroglobus geminatus F0357</name>
    <dbReference type="NCBI Taxonomy" id="861450"/>
    <lineage>
        <taxon>Bacteria</taxon>
        <taxon>Bacillati</taxon>
        <taxon>Bacillota</taxon>
        <taxon>Negativicutes</taxon>
        <taxon>Veillonellales</taxon>
        <taxon>Veillonellaceae</taxon>
        <taxon>Anaeroglobus</taxon>
    </lineage>
</organism>
<dbReference type="EMBL" id="AGCJ01000030">
    <property type="protein sequence ID" value="EHM41669.1"/>
    <property type="molecule type" value="Genomic_DNA"/>
</dbReference>